<evidence type="ECO:0000313" key="11">
    <source>
        <dbReference type="Proteomes" id="UP000000851"/>
    </source>
</evidence>
<evidence type="ECO:0000256" key="5">
    <source>
        <dbReference type="ARBA" id="ARBA00022989"/>
    </source>
</evidence>
<evidence type="ECO:0000256" key="4">
    <source>
        <dbReference type="ARBA" id="ARBA00022692"/>
    </source>
</evidence>
<reference evidence="10 11" key="1">
    <citation type="journal article" date="2009" name="Stand. Genomic Sci.">
        <title>Complete genome sequence of Catenulispora acidiphila type strain (ID 139908).</title>
        <authorList>
            <person name="Copeland A."/>
            <person name="Lapidus A."/>
            <person name="Glavina Del Rio T."/>
            <person name="Nolan M."/>
            <person name="Lucas S."/>
            <person name="Chen F."/>
            <person name="Tice H."/>
            <person name="Cheng J.F."/>
            <person name="Bruce D."/>
            <person name="Goodwin L."/>
            <person name="Pitluck S."/>
            <person name="Mikhailova N."/>
            <person name="Pati A."/>
            <person name="Ivanova N."/>
            <person name="Mavromatis K."/>
            <person name="Chen A."/>
            <person name="Palaniappan K."/>
            <person name="Chain P."/>
            <person name="Land M."/>
            <person name="Hauser L."/>
            <person name="Chang Y.J."/>
            <person name="Jeffries C.D."/>
            <person name="Chertkov O."/>
            <person name="Brettin T."/>
            <person name="Detter J.C."/>
            <person name="Han C."/>
            <person name="Ali Z."/>
            <person name="Tindall B.J."/>
            <person name="Goker M."/>
            <person name="Bristow J."/>
            <person name="Eisen J.A."/>
            <person name="Markowitz V."/>
            <person name="Hugenholtz P."/>
            <person name="Kyrpides N.C."/>
            <person name="Klenk H.P."/>
        </authorList>
    </citation>
    <scope>NUCLEOTIDE SEQUENCE [LARGE SCALE GENOMIC DNA]</scope>
    <source>
        <strain evidence="11">DSM 44928 / JCM 14897 / NBRC 102108 / NRRL B-24433 / ID139908</strain>
    </source>
</reference>
<dbReference type="InterPro" id="IPR050545">
    <property type="entry name" value="Mycobact_MmpL"/>
</dbReference>
<keyword evidence="3" id="KW-1003">Cell membrane</keyword>
<evidence type="ECO:0000256" key="1">
    <source>
        <dbReference type="ARBA" id="ARBA00004651"/>
    </source>
</evidence>
<feature type="transmembrane region" description="Helical" evidence="8">
    <location>
        <begin position="178"/>
        <end position="199"/>
    </location>
</feature>
<dbReference type="Pfam" id="PF03176">
    <property type="entry name" value="MMPL"/>
    <property type="match status" value="2"/>
</dbReference>
<keyword evidence="11" id="KW-1185">Reference proteome</keyword>
<dbReference type="RefSeq" id="WP_015795134.1">
    <property type="nucleotide sequence ID" value="NC_013131.1"/>
</dbReference>
<accession>C7PYB5</accession>
<dbReference type="Gene3D" id="1.20.1640.10">
    <property type="entry name" value="Multidrug efflux transporter AcrB transmembrane domain"/>
    <property type="match status" value="2"/>
</dbReference>
<dbReference type="InterPro" id="IPR004869">
    <property type="entry name" value="MMPL_dom"/>
</dbReference>
<protein>
    <submittedName>
        <fullName evidence="10">MMPL domain protein</fullName>
    </submittedName>
</protein>
<keyword evidence="5 8" id="KW-1133">Transmembrane helix</keyword>
<evidence type="ECO:0000256" key="6">
    <source>
        <dbReference type="ARBA" id="ARBA00023136"/>
    </source>
</evidence>
<name>C7PYB5_CATAD</name>
<evidence type="ECO:0000259" key="9">
    <source>
        <dbReference type="PROSITE" id="PS50156"/>
    </source>
</evidence>
<feature type="transmembrane region" description="Helical" evidence="8">
    <location>
        <begin position="549"/>
        <end position="570"/>
    </location>
</feature>
<feature type="transmembrane region" description="Helical" evidence="8">
    <location>
        <begin position="590"/>
        <end position="611"/>
    </location>
</feature>
<feature type="region of interest" description="Disordered" evidence="7">
    <location>
        <begin position="713"/>
        <end position="735"/>
    </location>
</feature>
<dbReference type="PANTHER" id="PTHR33406:SF11">
    <property type="entry name" value="MEMBRANE PROTEIN SCO6666-RELATED"/>
    <property type="match status" value="1"/>
</dbReference>
<evidence type="ECO:0000256" key="7">
    <source>
        <dbReference type="SAM" id="MobiDB-lite"/>
    </source>
</evidence>
<evidence type="ECO:0000256" key="2">
    <source>
        <dbReference type="ARBA" id="ARBA00010157"/>
    </source>
</evidence>
<evidence type="ECO:0000313" key="10">
    <source>
        <dbReference type="EMBL" id="ACU75405.1"/>
    </source>
</evidence>
<dbReference type="STRING" id="479433.Caci_6559"/>
<dbReference type="KEGG" id="cai:Caci_6559"/>
<dbReference type="GO" id="GO:0005886">
    <property type="term" value="C:plasma membrane"/>
    <property type="evidence" value="ECO:0007669"/>
    <property type="project" value="UniProtKB-SubCell"/>
</dbReference>
<dbReference type="AlphaFoldDB" id="C7PYB5"/>
<keyword evidence="4 8" id="KW-0812">Transmembrane</keyword>
<organism evidence="10 11">
    <name type="scientific">Catenulispora acidiphila (strain DSM 44928 / JCM 14897 / NBRC 102108 / NRRL B-24433 / ID139908)</name>
    <dbReference type="NCBI Taxonomy" id="479433"/>
    <lineage>
        <taxon>Bacteria</taxon>
        <taxon>Bacillati</taxon>
        <taxon>Actinomycetota</taxon>
        <taxon>Actinomycetes</taxon>
        <taxon>Catenulisporales</taxon>
        <taxon>Catenulisporaceae</taxon>
        <taxon>Catenulispora</taxon>
    </lineage>
</organism>
<dbReference type="InParanoid" id="C7PYB5"/>
<feature type="transmembrane region" description="Helical" evidence="8">
    <location>
        <begin position="368"/>
        <end position="389"/>
    </location>
</feature>
<gene>
    <name evidence="10" type="ordered locus">Caci_6559</name>
</gene>
<comment type="subcellular location">
    <subcellularLocation>
        <location evidence="1">Cell membrane</location>
        <topology evidence="1">Multi-pass membrane protein</topology>
    </subcellularLocation>
</comment>
<dbReference type="EMBL" id="CP001700">
    <property type="protein sequence ID" value="ACU75405.1"/>
    <property type="molecule type" value="Genomic_DNA"/>
</dbReference>
<dbReference type="SUPFAM" id="SSF82866">
    <property type="entry name" value="Multidrug efflux transporter AcrB transmembrane domain"/>
    <property type="match status" value="2"/>
</dbReference>
<evidence type="ECO:0000256" key="3">
    <source>
        <dbReference type="ARBA" id="ARBA00022475"/>
    </source>
</evidence>
<dbReference type="OrthoDB" id="7051771at2"/>
<dbReference type="eggNOG" id="COG2409">
    <property type="taxonomic scope" value="Bacteria"/>
</dbReference>
<proteinExistence type="inferred from homology"/>
<evidence type="ECO:0000256" key="8">
    <source>
        <dbReference type="SAM" id="Phobius"/>
    </source>
</evidence>
<feature type="domain" description="SSD" evidence="9">
    <location>
        <begin position="194"/>
        <end position="327"/>
    </location>
</feature>
<feature type="transmembrane region" description="Helical" evidence="8">
    <location>
        <begin position="206"/>
        <end position="226"/>
    </location>
</feature>
<feature type="transmembrane region" description="Helical" evidence="8">
    <location>
        <begin position="664"/>
        <end position="683"/>
    </location>
</feature>
<dbReference type="InterPro" id="IPR000731">
    <property type="entry name" value="SSD"/>
</dbReference>
<sequence length="735" mass="76913" precursor="true">MAGIARWCFRHRFLVPVLWLVALVGLGVVGSALGSNYANSFSLPGTESTKALTILQTQFASQSGDQDTVVWRTTSGTVRDAQVQGSMTAALDKIAKLPEVAAVRGPYGPQGAAQQISKDGTTAYAQINFTGQANELVDADVKAVINTAQAAATPTLQVELTGNAIDQVSEAKPSSSEAYGIAAAAVVLFIAFGSLFAMLLPILTAVFGLGAGILAVNLLTHAFSIAQLAPTLSALIGLGVGIDYALFIVTRYRRGLKRGLAPEDAVAIALDTSGRAVLFAGGTVCIALLGMLVLGISFLNGVAVAAALTVVFTVLSALTLLPALLGILGTRVLSRKQRRLLAANGPESEELQGFWARWAGFVERRPKILSVVALAVLVTLVIPVGSLRLGHSDDGNAPTSSTSRKAYDLLASGFGPGFNGPLEIVGTFTSPADEAAFTSLAKTLATVPNVAAVQAPPLKPGATIGLMQVYPRTNPDAVQTTDLIAHLRSTVIPAARAGTTMSVYITGGTAIFYDFAHVLDGKLPLFIGVIIGLGFLLLLVAFRSFGVPAMAAVMNLLGAGASFGVLVAIFQWGWGLNAMGLGTSGPIEAFLPVMMLSILFGLSMDYQVFLVSRMHEEWVHSEDNQRAVRIGQAETGRVITAAAAIMISVFMAFVFGGQRVIAEFGIGLAAAVAIDAFIIRTVLVPSAMQVLGRANWWLPTWLDKRLPHLSVDPPEERVTLPQQGQADDSVPSAAL</sequence>
<comment type="similarity">
    <text evidence="2">Belongs to the resistance-nodulation-cell division (RND) (TC 2.A.6) family. MmpL subfamily.</text>
</comment>
<feature type="transmembrane region" description="Helical" evidence="8">
    <location>
        <begin position="276"/>
        <end position="299"/>
    </location>
</feature>
<feature type="transmembrane region" description="Helical" evidence="8">
    <location>
        <begin position="232"/>
        <end position="250"/>
    </location>
</feature>
<feature type="transmembrane region" description="Helical" evidence="8">
    <location>
        <begin position="638"/>
        <end position="658"/>
    </location>
</feature>
<dbReference type="Proteomes" id="UP000000851">
    <property type="component" value="Chromosome"/>
</dbReference>
<dbReference type="PROSITE" id="PS50156">
    <property type="entry name" value="SSD"/>
    <property type="match status" value="1"/>
</dbReference>
<dbReference type="PANTHER" id="PTHR33406">
    <property type="entry name" value="MEMBRANE PROTEIN MJ1562-RELATED"/>
    <property type="match status" value="1"/>
</dbReference>
<dbReference type="HOGENOM" id="CLU_005108_1_1_11"/>
<feature type="transmembrane region" description="Helical" evidence="8">
    <location>
        <begin position="523"/>
        <end position="542"/>
    </location>
</feature>
<keyword evidence="6 8" id="KW-0472">Membrane</keyword>
<feature type="transmembrane region" description="Helical" evidence="8">
    <location>
        <begin position="305"/>
        <end position="329"/>
    </location>
</feature>